<sequence length="195" mass="21199">MIITPSTTPPIQIELAPATPSRDRQPDNCLYGECCQIRLPDGLEISMWRCPGKVGDVPVAVGQVVSILSTGHGDDVKPAIMCEVVRILRPLERKSITFEIVSATGACALLLIPLSSAKLGFKARLKHALRTLRPLSRRPSLVTTPTQSNPSSHDLALESVATQLAVAGDRREETPRIRDVPPRMSTFAAFWTSPL</sequence>
<accession>A0A369JBA4</accession>
<name>A0A369JBA4_HYPMA</name>
<protein>
    <submittedName>
        <fullName evidence="1">Uncharacterized protein</fullName>
    </submittedName>
</protein>
<gene>
    <name evidence="1" type="ORF">Hypma_001170</name>
</gene>
<proteinExistence type="predicted"/>
<dbReference type="EMBL" id="LUEZ02000110">
    <property type="protein sequence ID" value="RDB17705.1"/>
    <property type="molecule type" value="Genomic_DNA"/>
</dbReference>
<keyword evidence="2" id="KW-1185">Reference proteome</keyword>
<comment type="caution">
    <text evidence="1">The sequence shown here is derived from an EMBL/GenBank/DDBJ whole genome shotgun (WGS) entry which is preliminary data.</text>
</comment>
<evidence type="ECO:0000313" key="2">
    <source>
        <dbReference type="Proteomes" id="UP000076154"/>
    </source>
</evidence>
<dbReference type="Proteomes" id="UP000076154">
    <property type="component" value="Unassembled WGS sequence"/>
</dbReference>
<dbReference type="InParanoid" id="A0A369JBA4"/>
<organism evidence="1 2">
    <name type="scientific">Hypsizygus marmoreus</name>
    <name type="common">White beech mushroom</name>
    <name type="synonym">Agaricus marmoreus</name>
    <dbReference type="NCBI Taxonomy" id="39966"/>
    <lineage>
        <taxon>Eukaryota</taxon>
        <taxon>Fungi</taxon>
        <taxon>Dikarya</taxon>
        <taxon>Basidiomycota</taxon>
        <taxon>Agaricomycotina</taxon>
        <taxon>Agaricomycetes</taxon>
        <taxon>Agaricomycetidae</taxon>
        <taxon>Agaricales</taxon>
        <taxon>Tricholomatineae</taxon>
        <taxon>Lyophyllaceae</taxon>
        <taxon>Hypsizygus</taxon>
    </lineage>
</organism>
<evidence type="ECO:0000313" key="1">
    <source>
        <dbReference type="EMBL" id="RDB17705.1"/>
    </source>
</evidence>
<reference evidence="1" key="1">
    <citation type="submission" date="2018-04" db="EMBL/GenBank/DDBJ databases">
        <title>Whole genome sequencing of Hypsizygus marmoreus.</title>
        <authorList>
            <person name="Choi I.-G."/>
            <person name="Min B."/>
            <person name="Kim J.-G."/>
            <person name="Kim S."/>
            <person name="Oh Y.-L."/>
            <person name="Kong W.-S."/>
            <person name="Park H."/>
            <person name="Jeong J."/>
            <person name="Song E.-S."/>
        </authorList>
    </citation>
    <scope>NUCLEOTIDE SEQUENCE [LARGE SCALE GENOMIC DNA]</scope>
    <source>
        <strain evidence="1">51987-8</strain>
    </source>
</reference>
<dbReference type="AlphaFoldDB" id="A0A369JBA4"/>